<keyword evidence="4" id="KW-1185">Reference proteome</keyword>
<keyword evidence="2" id="KW-1133">Transmembrane helix</keyword>
<proteinExistence type="predicted"/>
<keyword evidence="2" id="KW-0812">Transmembrane</keyword>
<feature type="transmembrane region" description="Helical" evidence="2">
    <location>
        <begin position="56"/>
        <end position="78"/>
    </location>
</feature>
<evidence type="ECO:0008006" key="5">
    <source>
        <dbReference type="Google" id="ProtNLM"/>
    </source>
</evidence>
<evidence type="ECO:0000256" key="1">
    <source>
        <dbReference type="SAM" id="MobiDB-lite"/>
    </source>
</evidence>
<dbReference type="EMBL" id="BMUU01000014">
    <property type="protein sequence ID" value="GGY60182.1"/>
    <property type="molecule type" value="Genomic_DNA"/>
</dbReference>
<feature type="transmembrane region" description="Helical" evidence="2">
    <location>
        <begin position="214"/>
        <end position="234"/>
    </location>
</feature>
<feature type="transmembrane region" description="Helical" evidence="2">
    <location>
        <begin position="90"/>
        <end position="112"/>
    </location>
</feature>
<sequence>MGTVTHVPQDESEHGSAHRPVPAWQRVTRGESRWASAVAVLVAVALQWTLPERLTIHPGWLLPALEIALIAALIAANPLRIERASRLSRIAGLVLIACISAANGWSAVRLVVGLVRGQEGHDAAALLVTGGGIWLTNVIVFALWYWEWDRGGPVARMHATRLFPDFLFPQMQSPELAPPHWEPAFPDYLYLSFTNATAFSPTDVMPLNRWAKMLMMLQSAVSLLTVVLVVARAVNILN</sequence>
<accession>A0ABQ3AN73</accession>
<organism evidence="3 4">
    <name type="scientific">Streptomyces xanthochromogenes</name>
    <dbReference type="NCBI Taxonomy" id="67384"/>
    <lineage>
        <taxon>Bacteria</taxon>
        <taxon>Bacillati</taxon>
        <taxon>Actinomycetota</taxon>
        <taxon>Actinomycetes</taxon>
        <taxon>Kitasatosporales</taxon>
        <taxon>Streptomycetaceae</taxon>
        <taxon>Streptomyces</taxon>
    </lineage>
</organism>
<evidence type="ECO:0000313" key="3">
    <source>
        <dbReference type="EMBL" id="GGY60182.1"/>
    </source>
</evidence>
<protein>
    <recommendedName>
        <fullName evidence="5">DUF1345 domain-containing protein</fullName>
    </recommendedName>
</protein>
<evidence type="ECO:0000313" key="4">
    <source>
        <dbReference type="Proteomes" id="UP000600946"/>
    </source>
</evidence>
<reference evidence="4" key="1">
    <citation type="journal article" date="2019" name="Int. J. Syst. Evol. Microbiol.">
        <title>The Global Catalogue of Microorganisms (GCM) 10K type strain sequencing project: providing services to taxonomists for standard genome sequencing and annotation.</title>
        <authorList>
            <consortium name="The Broad Institute Genomics Platform"/>
            <consortium name="The Broad Institute Genome Sequencing Center for Infectious Disease"/>
            <person name="Wu L."/>
            <person name="Ma J."/>
        </authorList>
    </citation>
    <scope>NUCLEOTIDE SEQUENCE [LARGE SCALE GENOMIC DNA]</scope>
    <source>
        <strain evidence="4">JCM 4594</strain>
    </source>
</reference>
<dbReference type="SUPFAM" id="SSF81324">
    <property type="entry name" value="Voltage-gated potassium channels"/>
    <property type="match status" value="1"/>
</dbReference>
<comment type="caution">
    <text evidence="3">The sequence shown here is derived from an EMBL/GenBank/DDBJ whole genome shotgun (WGS) entry which is preliminary data.</text>
</comment>
<gene>
    <name evidence="3" type="ORF">GCM10010326_63690</name>
</gene>
<dbReference type="Proteomes" id="UP000600946">
    <property type="component" value="Unassembled WGS sequence"/>
</dbReference>
<evidence type="ECO:0000256" key="2">
    <source>
        <dbReference type="SAM" id="Phobius"/>
    </source>
</evidence>
<feature type="region of interest" description="Disordered" evidence="1">
    <location>
        <begin position="1"/>
        <end position="20"/>
    </location>
</feature>
<feature type="transmembrane region" description="Helical" evidence="2">
    <location>
        <begin position="34"/>
        <end position="50"/>
    </location>
</feature>
<feature type="transmembrane region" description="Helical" evidence="2">
    <location>
        <begin position="124"/>
        <end position="146"/>
    </location>
</feature>
<keyword evidence="2" id="KW-0472">Membrane</keyword>
<name>A0ABQ3AN73_9ACTN</name>